<dbReference type="PANTHER" id="PTHR39210:SF1">
    <property type="entry name" value="HEPARIN-SULFATE LYASE"/>
    <property type="match status" value="1"/>
</dbReference>
<evidence type="ECO:0000256" key="3">
    <source>
        <dbReference type="ARBA" id="ARBA00022764"/>
    </source>
</evidence>
<dbReference type="InterPro" id="IPR012480">
    <property type="entry name" value="Hepar_II_III_C"/>
</dbReference>
<organism evidence="7 8">
    <name type="scientific">Zobellella iuensis</name>
    <dbReference type="NCBI Taxonomy" id="2803811"/>
    <lineage>
        <taxon>Bacteria</taxon>
        <taxon>Pseudomonadati</taxon>
        <taxon>Pseudomonadota</taxon>
        <taxon>Gammaproteobacteria</taxon>
        <taxon>Aeromonadales</taxon>
        <taxon>Aeromonadaceae</taxon>
        <taxon>Zobellella</taxon>
    </lineage>
</organism>
<evidence type="ECO:0000259" key="5">
    <source>
        <dbReference type="Pfam" id="PF07940"/>
    </source>
</evidence>
<proteinExistence type="predicted"/>
<dbReference type="SUPFAM" id="SSF48230">
    <property type="entry name" value="Chondroitin AC/alginate lyase"/>
    <property type="match status" value="1"/>
</dbReference>
<evidence type="ECO:0000313" key="8">
    <source>
        <dbReference type="Proteomes" id="UP000638570"/>
    </source>
</evidence>
<dbReference type="Pfam" id="PF07940">
    <property type="entry name" value="Hepar_II_III_C"/>
    <property type="match status" value="1"/>
</dbReference>
<evidence type="ECO:0000259" key="6">
    <source>
        <dbReference type="Pfam" id="PF16889"/>
    </source>
</evidence>
<feature type="domain" description="Heparin-sulfate lyase N-terminal" evidence="6">
    <location>
        <begin position="30"/>
        <end position="265"/>
    </location>
</feature>
<accession>A0ABS1QTG7</accession>
<gene>
    <name evidence="7" type="ORF">JKV55_10515</name>
</gene>
<dbReference type="Pfam" id="PF16889">
    <property type="entry name" value="Hepar_II_III_N"/>
    <property type="match status" value="1"/>
</dbReference>
<reference evidence="8" key="1">
    <citation type="submission" date="2021-01" db="EMBL/GenBank/DDBJ databases">
        <title>Genome public.</title>
        <authorList>
            <person name="Liu C."/>
            <person name="Sun Q."/>
        </authorList>
    </citation>
    <scope>NUCLEOTIDE SEQUENCE [LARGE SCALE GENOMIC DNA]</scope>
    <source>
        <strain evidence="8">CGMCC 1.18722</strain>
    </source>
</reference>
<keyword evidence="8" id="KW-1185">Reference proteome</keyword>
<dbReference type="RefSeq" id="WP_202085001.1">
    <property type="nucleotide sequence ID" value="NZ_JAERTZ010000023.1"/>
</dbReference>
<dbReference type="InterPro" id="IPR031680">
    <property type="entry name" value="Hepar_II_III_N"/>
</dbReference>
<comment type="caution">
    <text evidence="7">The sequence shown here is derived from an EMBL/GenBank/DDBJ whole genome shotgun (WGS) entry which is preliminary data.</text>
</comment>
<evidence type="ECO:0000256" key="2">
    <source>
        <dbReference type="ARBA" id="ARBA00022729"/>
    </source>
</evidence>
<dbReference type="Gene3D" id="2.70.98.70">
    <property type="match status" value="1"/>
</dbReference>
<dbReference type="EMBL" id="JAERTZ010000023">
    <property type="protein sequence ID" value="MBL1377761.1"/>
    <property type="molecule type" value="Genomic_DNA"/>
</dbReference>
<protein>
    <submittedName>
        <fullName evidence="7">Heparinase II/III family protein</fullName>
    </submittedName>
</protein>
<evidence type="ECO:0000313" key="7">
    <source>
        <dbReference type="EMBL" id="MBL1377761.1"/>
    </source>
</evidence>
<dbReference type="InterPro" id="IPR008929">
    <property type="entry name" value="Chondroitin_lyas"/>
</dbReference>
<feature type="domain" description="Heparinase II/III-like C-terminal" evidence="5">
    <location>
        <begin position="298"/>
        <end position="490"/>
    </location>
</feature>
<dbReference type="PANTHER" id="PTHR39210">
    <property type="entry name" value="HEPARIN-SULFATE LYASE"/>
    <property type="match status" value="1"/>
</dbReference>
<evidence type="ECO:0000256" key="1">
    <source>
        <dbReference type="ARBA" id="ARBA00004418"/>
    </source>
</evidence>
<evidence type="ECO:0000256" key="4">
    <source>
        <dbReference type="ARBA" id="ARBA00023239"/>
    </source>
</evidence>
<comment type="subcellular location">
    <subcellularLocation>
        <location evidence="1">Periplasm</location>
    </subcellularLocation>
</comment>
<name>A0ABS1QTG7_9GAMM</name>
<keyword evidence="3" id="KW-0574">Periplasm</keyword>
<dbReference type="Proteomes" id="UP000638570">
    <property type="component" value="Unassembled WGS sequence"/>
</dbReference>
<keyword evidence="2" id="KW-0732">Signal</keyword>
<sequence>MLPYEDLSNVDIEKSIIAANNTLTIGWSRRGYDRIFINQIPWELKDPKERSWNFLIHCWDMLDSLFKAYQETQNELYIRNCLSVALDWTNYVHSTPQHSISPMVWYDMAVGIRSYRLAYLIDVLSEKKLVSEDILASLWDVLEQHRLYLENDENIIFHNNHGLYQAAGQIAMGRRFCQKSVNMEKAYTQGKKRLRFMLMQQFCTDGIHKEHSPDYHRMVYETIKALIDAGLVDDQETIIFSRVIEESLSWFILPDQHITNFGDSDYRLMSRKPDEAIRKWNTPEMQYVVSGGMIGKKPSKSSSNFSEGGYYVVKSPSKYNPDSFSQTSYLAQIAAFHSRAHKHADDLSFIWSDRGFNLLVDAGRYGYIGKAEQGSELWLDGYWYSDVNRVYCESTRAHNTLEFNDKNFPRKTAKPYGSAIRRVIELEQDIYAIETECKHFKSIRHARLIIYKPAQWLLVFDWFHDNANETHQVKQWFHIDKKLQANICENGYTIPLSPHSEPLQIASLLKGPTPSKIYIGEEDPIMQGWWSGQEREIEENPAFYFELENAATGNFATLFTFSNLLHPDKQWSKSNTSGRKGQFRWIDECGTHELYFERPKSGNISIDYKLTNLTEKNITLFQNDQLNDLSKKITRISSHPPSSMDLLLRLYVSCTRKKPNLVVVLGGGLPVLSIATALKTNNFGKLISFSRSENEELTTREMLLSEDLSSWVESHLLKPAPKNIDIKKNKEDHFELTVNSTLKNEPKVDIILLDTPYCINIKENLNSFIKNLTSGSQIWVRKFINQDELDGFRTLLKHYKFDFTCSNLESEGCIFVLESGKTSLTETKNRKAKFNFSIDDKYQG</sequence>
<keyword evidence="4" id="KW-0456">Lyase</keyword>
<dbReference type="Gene3D" id="1.50.10.100">
    <property type="entry name" value="Chondroitin AC/alginate lyase"/>
    <property type="match status" value="1"/>
</dbReference>